<evidence type="ECO:0000313" key="13">
    <source>
        <dbReference type="Proteomes" id="UP000055590"/>
    </source>
</evidence>
<comment type="catalytic activity">
    <reaction evidence="10">
        <text>2-C-methyl-D-erythritol 4-phosphate + CTP + H(+) = 4-CDP-2-C-methyl-D-erythritol + diphosphate</text>
        <dbReference type="Rhea" id="RHEA:13429"/>
        <dbReference type="ChEBI" id="CHEBI:15378"/>
        <dbReference type="ChEBI" id="CHEBI:33019"/>
        <dbReference type="ChEBI" id="CHEBI:37563"/>
        <dbReference type="ChEBI" id="CHEBI:57823"/>
        <dbReference type="ChEBI" id="CHEBI:58262"/>
        <dbReference type="EC" id="2.7.7.60"/>
    </reaction>
</comment>
<dbReference type="SUPFAM" id="SSF53448">
    <property type="entry name" value="Nucleotide-diphospho-sugar transferases"/>
    <property type="match status" value="1"/>
</dbReference>
<comment type="similarity">
    <text evidence="10">In the N-terminal section; belongs to the IspD/TarI cytidylyltransferase family. IspD subfamily.</text>
</comment>
<dbReference type="GO" id="GO:0016114">
    <property type="term" value="P:terpenoid biosynthetic process"/>
    <property type="evidence" value="ECO:0007669"/>
    <property type="project" value="InterPro"/>
</dbReference>
<evidence type="ECO:0000256" key="1">
    <source>
        <dbReference type="ARBA" id="ARBA00000200"/>
    </source>
</evidence>
<feature type="binding site" evidence="10">
    <location>
        <position position="366"/>
    </location>
    <ligand>
        <name>4-CDP-2-C-methyl-D-erythritol 2-phosphate</name>
        <dbReference type="ChEBI" id="CHEBI:57919"/>
    </ligand>
</feature>
<dbReference type="HAMAP" id="MF_01520">
    <property type="entry name" value="IspDF"/>
    <property type="match status" value="1"/>
</dbReference>
<keyword evidence="4 10" id="KW-0808">Transferase</keyword>
<dbReference type="InterPro" id="IPR029044">
    <property type="entry name" value="Nucleotide-diphossugar_trans"/>
</dbReference>
<keyword evidence="7 10" id="KW-0414">Isoprene biosynthesis</keyword>
<dbReference type="PANTHER" id="PTHR43181">
    <property type="entry name" value="2-C-METHYL-D-ERYTHRITOL 2,4-CYCLODIPHOSPHATE SYNTHASE, CHLOROPLASTIC"/>
    <property type="match status" value="1"/>
</dbReference>
<keyword evidence="8 10" id="KW-0456">Lyase</keyword>
<dbReference type="STRING" id="1391653.AKJ08_1118"/>
<dbReference type="FunFam" id="3.30.1330.50:FF:000003">
    <property type="entry name" value="2-C-methyl-D-erythritol 2,4-cyclodiphosphate synthase"/>
    <property type="match status" value="1"/>
</dbReference>
<evidence type="ECO:0000256" key="9">
    <source>
        <dbReference type="ARBA" id="ARBA00023268"/>
    </source>
</evidence>
<dbReference type="InterPro" id="IPR034683">
    <property type="entry name" value="IspD/TarI"/>
</dbReference>
<comment type="pathway">
    <text evidence="3 10">Isoprenoid biosynthesis; isopentenyl diphosphate biosynthesis via DXP pathway; isopentenyl diphosphate from 1-deoxy-D-xylulose 5-phosphate: step 4/6.</text>
</comment>
<gene>
    <name evidence="10" type="primary">ispDF</name>
    <name evidence="12" type="ORF">AKJ08_1118</name>
</gene>
<dbReference type="Pfam" id="PF02542">
    <property type="entry name" value="YgbB"/>
    <property type="match status" value="1"/>
</dbReference>
<reference evidence="12 13" key="1">
    <citation type="submission" date="2015-08" db="EMBL/GenBank/DDBJ databases">
        <authorList>
            <person name="Babu N.S."/>
            <person name="Beckwith C.J."/>
            <person name="Beseler K.G."/>
            <person name="Brison A."/>
            <person name="Carone J.V."/>
            <person name="Caskin T.P."/>
            <person name="Diamond M."/>
            <person name="Durham M.E."/>
            <person name="Foxe J.M."/>
            <person name="Go M."/>
            <person name="Henderson B.A."/>
            <person name="Jones I.B."/>
            <person name="McGettigan J.A."/>
            <person name="Micheletti S.J."/>
            <person name="Nasrallah M.E."/>
            <person name="Ortiz D."/>
            <person name="Piller C.R."/>
            <person name="Privatt S.R."/>
            <person name="Schneider S.L."/>
            <person name="Sharp S."/>
            <person name="Smith T.C."/>
            <person name="Stanton J.D."/>
            <person name="Ullery H.E."/>
            <person name="Wilson R.J."/>
            <person name="Serrano M.G."/>
            <person name="Buck G."/>
            <person name="Lee V."/>
            <person name="Wang Y."/>
            <person name="Carvalho R."/>
            <person name="Voegtly L."/>
            <person name="Shi R."/>
            <person name="Duckworth R."/>
            <person name="Johnson A."/>
            <person name="Loviza R."/>
            <person name="Walstead R."/>
            <person name="Shah Z."/>
            <person name="Kiflezghi M."/>
            <person name="Wade K."/>
            <person name="Ball S.L."/>
            <person name="Bradley K.W."/>
            <person name="Asai D.J."/>
            <person name="Bowman C.A."/>
            <person name="Russell D.A."/>
            <person name="Pope W.H."/>
            <person name="Jacobs-Sera D."/>
            <person name="Hendrix R.W."/>
            <person name="Hatfull G.F."/>
        </authorList>
    </citation>
    <scope>NUCLEOTIDE SEQUENCE [LARGE SCALE GENOMIC DNA]</scope>
    <source>
        <strain evidence="12 13">DSM 27710</strain>
    </source>
</reference>
<feature type="binding site" evidence="10">
    <location>
        <position position="235"/>
    </location>
    <ligand>
        <name>a divalent metal cation</name>
        <dbReference type="ChEBI" id="CHEBI:60240"/>
    </ligand>
</feature>
<dbReference type="InterPro" id="IPR001228">
    <property type="entry name" value="IspD"/>
</dbReference>
<dbReference type="EC" id="4.6.1.12" evidence="10"/>
<dbReference type="GO" id="GO:0050518">
    <property type="term" value="F:2-C-methyl-D-erythritol 4-phosphate cytidylyltransferase activity"/>
    <property type="evidence" value="ECO:0007669"/>
    <property type="project" value="UniProtKB-UniRule"/>
</dbReference>
<feature type="region of interest" description="2-C-methyl-D-erythritol 4-phosphate cytidylyltransferase" evidence="10">
    <location>
        <begin position="1"/>
        <end position="229"/>
    </location>
</feature>
<comment type="pathway">
    <text evidence="10">Isoprenoid biosynthesis; isopentenyl diphosphate biosynthesis via DXP pathway; isopentenyl diphosphate from 1-deoxy-D-xylulose 5-phosphate: step 2/6.</text>
</comment>
<comment type="catalytic activity">
    <reaction evidence="1 10">
        <text>4-CDP-2-C-methyl-D-erythritol 2-phosphate = 2-C-methyl-D-erythritol 2,4-cyclic diphosphate + CMP</text>
        <dbReference type="Rhea" id="RHEA:23864"/>
        <dbReference type="ChEBI" id="CHEBI:57919"/>
        <dbReference type="ChEBI" id="CHEBI:58483"/>
        <dbReference type="ChEBI" id="CHEBI:60377"/>
        <dbReference type="EC" id="4.6.1.12"/>
    </reaction>
</comment>
<feature type="binding site" evidence="10">
    <location>
        <begin position="288"/>
        <end position="292"/>
    </location>
    <ligand>
        <name>4-CDP-2-C-methyl-D-erythritol 2-phosphate</name>
        <dbReference type="ChEBI" id="CHEBI:57919"/>
    </ligand>
</feature>
<evidence type="ECO:0000256" key="4">
    <source>
        <dbReference type="ARBA" id="ARBA00022679"/>
    </source>
</evidence>
<dbReference type="PROSITE" id="PS01350">
    <property type="entry name" value="ISPF"/>
    <property type="match status" value="1"/>
</dbReference>
<accession>A0A0K1PBF3</accession>
<organism evidence="12 13">
    <name type="scientific">Vulgatibacter incomptus</name>
    <dbReference type="NCBI Taxonomy" id="1391653"/>
    <lineage>
        <taxon>Bacteria</taxon>
        <taxon>Pseudomonadati</taxon>
        <taxon>Myxococcota</taxon>
        <taxon>Myxococcia</taxon>
        <taxon>Myxococcales</taxon>
        <taxon>Cystobacterineae</taxon>
        <taxon>Vulgatibacteraceae</taxon>
        <taxon>Vulgatibacter</taxon>
    </lineage>
</organism>
<sequence>MSRADAVAILPAAGKGTRLGEAKQFLELGGVPLLVRAVERAAACSEIAAIVIAAPPGEEERVRDLLAAHGADAKLHAVVAGGAERADSVKAALRAAPAGLPMVAIHDAARPFATPELFTRVLEAARRTGAAVAALPCTDTVKRLEGSGVTTVDRRSLWLAQTPQCFRIEQLLRAYERAGNDVSVATDEAALIEALGEPVELVPGEKENFKVTDADDLRRARGMVEAPAAVGFGFDVHAFEEGRRCVLGGVEFPGETGLAGHSDADAALHAIMDAILGAAGLGDIGQHFPDTDARFRGADSGVLLQEVAARAKAAGFRVQNVDLTIAAARPRIGPRREEMRAKIASILGIPEARVNVKATTTEGLGFVGRSEGIAAQAVALLAR</sequence>
<dbReference type="Pfam" id="PF01128">
    <property type="entry name" value="IspD"/>
    <property type="match status" value="1"/>
</dbReference>
<dbReference type="Proteomes" id="UP000055590">
    <property type="component" value="Chromosome"/>
</dbReference>
<dbReference type="GO" id="GO:0019288">
    <property type="term" value="P:isopentenyl diphosphate biosynthetic process, methylerythritol 4-phosphate pathway"/>
    <property type="evidence" value="ECO:0007669"/>
    <property type="project" value="UniProtKB-UniRule"/>
</dbReference>
<dbReference type="Gene3D" id="3.30.1330.50">
    <property type="entry name" value="2-C-methyl-D-erythritol 2,4-cyclodiphosphate synthase"/>
    <property type="match status" value="1"/>
</dbReference>
<feature type="domain" description="2-C-methyl-D-erythritol 2,4-cyclodiphosphate synthase" evidence="11">
    <location>
        <begin position="230"/>
        <end position="381"/>
    </location>
</feature>
<keyword evidence="6 10" id="KW-0479">Metal-binding</keyword>
<evidence type="ECO:0000256" key="2">
    <source>
        <dbReference type="ARBA" id="ARBA00001968"/>
    </source>
</evidence>
<feature type="binding site" evidence="10">
    <location>
        <begin position="359"/>
        <end position="362"/>
    </location>
    <ligand>
        <name>4-CDP-2-C-methyl-D-erythritol 2-phosphate</name>
        <dbReference type="ChEBI" id="CHEBI:57919"/>
    </ligand>
</feature>
<dbReference type="HAMAP" id="MF_00107">
    <property type="entry name" value="IspF"/>
    <property type="match status" value="1"/>
</dbReference>
<protein>
    <recommendedName>
        <fullName evidence="10">Bifunctional enzyme IspD/IspF</fullName>
    </recommendedName>
    <domain>
        <recommendedName>
            <fullName evidence="10">2-C-methyl-D-erythritol 4-phosphate cytidylyltransferase</fullName>
            <ecNumber evidence="10">2.7.7.60</ecNumber>
        </recommendedName>
        <alternativeName>
            <fullName evidence="10">4-diphosphocytidyl-2C-methyl-D-erythritol synthase</fullName>
        </alternativeName>
        <alternativeName>
            <fullName evidence="10">MEP cytidylyltransferase</fullName>
            <shortName evidence="10">MCT</shortName>
        </alternativeName>
    </domain>
    <domain>
        <recommendedName>
            <fullName evidence="10">2-C-methyl-D-erythritol 2,4-cyclodiphosphate synthase</fullName>
            <shortName evidence="10">MECDP-synthase</shortName>
            <shortName evidence="10">MECPP-synthase</shortName>
            <shortName evidence="10">MECPS</shortName>
            <ecNumber evidence="10">4.6.1.12</ecNumber>
        </recommendedName>
    </domain>
</protein>
<feature type="site" description="Positions MEP for the nucleophilic attack" evidence="10">
    <location>
        <position position="210"/>
    </location>
</feature>
<dbReference type="EMBL" id="CP012332">
    <property type="protein sequence ID" value="AKU90731.1"/>
    <property type="molecule type" value="Genomic_DNA"/>
</dbReference>
<feature type="binding site" evidence="10">
    <location>
        <position position="237"/>
    </location>
    <ligand>
        <name>a divalent metal cation</name>
        <dbReference type="ChEBI" id="CHEBI:60240"/>
    </ligand>
</feature>
<dbReference type="GO" id="GO:0046872">
    <property type="term" value="F:metal ion binding"/>
    <property type="evidence" value="ECO:0007669"/>
    <property type="project" value="UniProtKB-KW"/>
</dbReference>
<keyword evidence="13" id="KW-1185">Reference proteome</keyword>
<dbReference type="GO" id="GO:0008685">
    <property type="term" value="F:2-C-methyl-D-erythritol 2,4-cyclodiphosphate synthase activity"/>
    <property type="evidence" value="ECO:0007669"/>
    <property type="project" value="UniProtKB-UniRule"/>
</dbReference>
<feature type="site" description="Transition state stabilizer" evidence="10">
    <location>
        <position position="360"/>
    </location>
</feature>
<comment type="similarity">
    <text evidence="10">In the C-terminal section; belongs to the IspF family.</text>
</comment>
<feature type="site" description="Positions MEP for the nucleophilic attack" evidence="10">
    <location>
        <position position="154"/>
    </location>
</feature>
<name>A0A0K1PBF3_9BACT</name>
<dbReference type="InterPro" id="IPR003526">
    <property type="entry name" value="MECDP_synthase"/>
</dbReference>
<dbReference type="NCBIfam" id="TIGR00453">
    <property type="entry name" value="ispD"/>
    <property type="match status" value="1"/>
</dbReference>
<dbReference type="PANTHER" id="PTHR43181:SF1">
    <property type="entry name" value="2-C-METHYL-D-ERYTHRITOL 2,4-CYCLODIPHOSPHATE SYNTHASE, CHLOROPLASTIC"/>
    <property type="match status" value="1"/>
</dbReference>
<feature type="binding site" evidence="10">
    <location>
        <begin position="283"/>
        <end position="285"/>
    </location>
    <ligand>
        <name>4-CDP-2-C-methyl-D-erythritol 2-phosphate</name>
        <dbReference type="ChEBI" id="CHEBI:57919"/>
    </ligand>
</feature>
<dbReference type="HAMAP" id="MF_00108">
    <property type="entry name" value="IspD"/>
    <property type="match status" value="1"/>
</dbReference>
<proteinExistence type="inferred from homology"/>
<evidence type="ECO:0000313" key="12">
    <source>
        <dbReference type="EMBL" id="AKU90731.1"/>
    </source>
</evidence>
<dbReference type="InterPro" id="IPR020555">
    <property type="entry name" value="MECDP_synthase_CS"/>
</dbReference>
<dbReference type="SUPFAM" id="SSF69765">
    <property type="entry name" value="IpsF-like"/>
    <property type="match status" value="1"/>
</dbReference>
<evidence type="ECO:0000259" key="11">
    <source>
        <dbReference type="Pfam" id="PF02542"/>
    </source>
</evidence>
<dbReference type="RefSeq" id="WP_050725141.1">
    <property type="nucleotide sequence ID" value="NZ_CP012332.1"/>
</dbReference>
<feature type="site" description="Transition state stabilizer" evidence="10">
    <location>
        <position position="18"/>
    </location>
</feature>
<feature type="site" description="Transition state stabilizer" evidence="10">
    <location>
        <position position="23"/>
    </location>
</feature>
<comment type="caution">
    <text evidence="10">Lacks conserved residue(s) required for the propagation of feature annotation.</text>
</comment>
<dbReference type="EC" id="2.7.7.60" evidence="10"/>
<comment type="cofactor">
    <cofactor evidence="2 10">
        <name>a divalent metal cation</name>
        <dbReference type="ChEBI" id="CHEBI:60240"/>
    </cofactor>
</comment>
<feature type="binding site" evidence="10">
    <location>
        <position position="269"/>
    </location>
    <ligand>
        <name>a divalent metal cation</name>
        <dbReference type="ChEBI" id="CHEBI:60240"/>
    </ligand>
</feature>
<dbReference type="CDD" id="cd00554">
    <property type="entry name" value="MECDP_synthase"/>
    <property type="match status" value="1"/>
</dbReference>
<evidence type="ECO:0000256" key="3">
    <source>
        <dbReference type="ARBA" id="ARBA00004709"/>
    </source>
</evidence>
<dbReference type="Gene3D" id="3.90.550.10">
    <property type="entry name" value="Spore Coat Polysaccharide Biosynthesis Protein SpsA, Chain A"/>
    <property type="match status" value="1"/>
</dbReference>
<dbReference type="CDD" id="cd02516">
    <property type="entry name" value="CDP-ME_synthetase"/>
    <property type="match status" value="1"/>
</dbReference>
<dbReference type="InterPro" id="IPR036571">
    <property type="entry name" value="MECDP_synthase_sf"/>
</dbReference>
<feature type="binding site" evidence="10">
    <location>
        <begin position="261"/>
        <end position="262"/>
    </location>
    <ligand>
        <name>4-CDP-2-C-methyl-D-erythritol 2-phosphate</name>
        <dbReference type="ChEBI" id="CHEBI:57919"/>
    </ligand>
</feature>
<dbReference type="PATRIC" id="fig|1391653.3.peg.1147"/>
<dbReference type="AlphaFoldDB" id="A0A0K1PBF3"/>
<dbReference type="FunFam" id="3.90.550.10:FF:000003">
    <property type="entry name" value="2-C-methyl-D-erythritol 4-phosphate cytidylyltransferase"/>
    <property type="match status" value="1"/>
</dbReference>
<comment type="function">
    <text evidence="10">Bifunctional enzyme that catalyzes the formation of 4-diphosphocytidyl-2-C-methyl-D-erythritol from CTP and 2-C-methyl-D-erythritol 4-phosphate (MEP) (IspD), and catalyzes the conversion of 4-diphosphocytidyl-2-C-methyl-D-erythritol 2-phosphate (CDP-ME2P) to 2-C-methyl-D-erythritol 2,4-cyclodiphosphate (ME-CPP) with a corresponding release of cytidine 5-monophosphate (CMP) (IspF).</text>
</comment>
<evidence type="ECO:0000256" key="5">
    <source>
        <dbReference type="ARBA" id="ARBA00022695"/>
    </source>
</evidence>
<dbReference type="NCBIfam" id="TIGR00151">
    <property type="entry name" value="ispF"/>
    <property type="match status" value="1"/>
</dbReference>
<evidence type="ECO:0000256" key="7">
    <source>
        <dbReference type="ARBA" id="ARBA00023229"/>
    </source>
</evidence>
<evidence type="ECO:0000256" key="6">
    <source>
        <dbReference type="ARBA" id="ARBA00022723"/>
    </source>
</evidence>
<dbReference type="KEGG" id="vin:AKJ08_1118"/>
<feature type="binding site" evidence="10">
    <location>
        <position position="369"/>
    </location>
    <ligand>
        <name>4-CDP-2-C-methyl-D-erythritol 2-phosphate</name>
        <dbReference type="ChEBI" id="CHEBI:57919"/>
    </ligand>
</feature>
<feature type="binding site" evidence="10">
    <location>
        <begin position="235"/>
        <end position="237"/>
    </location>
    <ligand>
        <name>4-CDP-2-C-methyl-D-erythritol 2-phosphate</name>
        <dbReference type="ChEBI" id="CHEBI:57919"/>
    </ligand>
</feature>
<keyword evidence="5 10" id="KW-0548">Nucleotidyltransferase</keyword>
<dbReference type="UniPathway" id="UPA00056">
    <property type="reaction ID" value="UER00093"/>
</dbReference>
<keyword evidence="9 10" id="KW-0511">Multifunctional enzyme</keyword>
<evidence type="ECO:0000256" key="10">
    <source>
        <dbReference type="HAMAP-Rule" id="MF_01520"/>
    </source>
</evidence>
<dbReference type="InterPro" id="IPR026596">
    <property type="entry name" value="IspD/F"/>
</dbReference>
<feature type="site" description="Transition state stabilizer" evidence="10">
    <location>
        <position position="261"/>
    </location>
</feature>
<evidence type="ECO:0000256" key="8">
    <source>
        <dbReference type="ARBA" id="ARBA00023239"/>
    </source>
</evidence>
<feature type="region of interest" description="2-C-methyl-D-erythritol 2,4-cyclodiphosphate synthase" evidence="10">
    <location>
        <begin position="229"/>
        <end position="383"/>
    </location>
</feature>